<gene>
    <name evidence="4" type="ORF">FAA97_08885</name>
</gene>
<dbReference type="OrthoDB" id="9775455at2"/>
<proteinExistence type="inferred from homology"/>
<dbReference type="InterPro" id="IPR001775">
    <property type="entry name" value="GspD/PilQ"/>
</dbReference>
<dbReference type="PROSITE" id="PS00875">
    <property type="entry name" value="T2SP_D"/>
    <property type="match status" value="1"/>
</dbReference>
<accession>A0A4S8P3U3</accession>
<dbReference type="AlphaFoldDB" id="A0A4S8P3U3"/>
<dbReference type="InterPro" id="IPR007055">
    <property type="entry name" value="BON_dom"/>
</dbReference>
<dbReference type="GO" id="GO:0015627">
    <property type="term" value="C:type II protein secretion system complex"/>
    <property type="evidence" value="ECO:0007669"/>
    <property type="project" value="TreeGrafter"/>
</dbReference>
<dbReference type="Pfam" id="PF13629">
    <property type="entry name" value="T2SS-T3SS_pil_N"/>
    <property type="match status" value="1"/>
</dbReference>
<keyword evidence="2" id="KW-0732">Signal</keyword>
<dbReference type="Proteomes" id="UP000308828">
    <property type="component" value="Unassembled WGS sequence"/>
</dbReference>
<organism evidence="4 5">
    <name type="scientific">Peteryoungia ipomoeae</name>
    <dbReference type="NCBI Taxonomy" id="1210932"/>
    <lineage>
        <taxon>Bacteria</taxon>
        <taxon>Pseudomonadati</taxon>
        <taxon>Pseudomonadota</taxon>
        <taxon>Alphaproteobacteria</taxon>
        <taxon>Hyphomicrobiales</taxon>
        <taxon>Rhizobiaceae</taxon>
        <taxon>Peteryoungia</taxon>
    </lineage>
</organism>
<dbReference type="InterPro" id="IPR004846">
    <property type="entry name" value="T2SS/T3SS_dom"/>
</dbReference>
<dbReference type="GO" id="GO:0009306">
    <property type="term" value="P:protein secretion"/>
    <property type="evidence" value="ECO:0007669"/>
    <property type="project" value="InterPro"/>
</dbReference>
<dbReference type="PANTHER" id="PTHR30332:SF17">
    <property type="entry name" value="TYPE IV PILIATION SYSTEM PROTEIN DR_0774-RELATED"/>
    <property type="match status" value="1"/>
</dbReference>
<dbReference type="Pfam" id="PF04972">
    <property type="entry name" value="BON"/>
    <property type="match status" value="1"/>
</dbReference>
<sequence length="521" mass="55629">MTKSITRIRRSLTGGLAFAVAFSGVANPVTQTFFDLPNVEAAQQSVLRINNFGPGARRTVKLGLNKALVVDLPKDAHDILVADPVMADAVTRSSRRIYLFGKMVGQTNIFIFGANGEEIVSLDIEIERDIAGLETNLKRFIPESDIKVEIVSDNIVLTGTVRTPQDAARAASLAEAFLKGGEATTRNTTATSESSGDGAVAIYAEQRQTSQIVNLLTIEGEDQVTLKVTVAEVSRQVLKQLGFSGSVSDGSTGISYANPSNLGNAIDPTGTATISAGLGGVGVNAYINAMEQAGVMRTLAEPSLTAISGEAAKFYVGGEFRLAGQQEVTEEGIERTINSVDYGIELNFRPVVLAPGRISLKIETNVSEPTWEGSQVTGNTFLGTRTTNYSLPGSTFLSIRKREASTTVELPSGGSIVIAGLVQDNIRQAMSGLPGLSKVPVLGTLFRSKDFQRNETELVIIATPYLVRPVARDALSRPDDNFSPENDGATFFLNKVNKVYGRREAEAPVGQYHGAVGFIYK</sequence>
<dbReference type="PRINTS" id="PR00811">
    <property type="entry name" value="BCTERIALGSPD"/>
</dbReference>
<feature type="chain" id="PRO_5020822629" evidence="2">
    <location>
        <begin position="27"/>
        <end position="521"/>
    </location>
</feature>
<reference evidence="4 5" key="1">
    <citation type="submission" date="2019-04" db="EMBL/GenBank/DDBJ databases">
        <title>Genome sequence of strain shin9-1.</title>
        <authorList>
            <person name="Gao J."/>
            <person name="Sun J."/>
        </authorList>
    </citation>
    <scope>NUCLEOTIDE SEQUENCE [LARGE SCALE GENOMIC DNA]</scope>
    <source>
        <strain evidence="5">shin9-1</strain>
    </source>
</reference>
<evidence type="ECO:0000313" key="4">
    <source>
        <dbReference type="EMBL" id="THV24075.1"/>
    </source>
</evidence>
<feature type="domain" description="BON" evidence="3">
    <location>
        <begin position="122"/>
        <end position="192"/>
    </location>
</feature>
<dbReference type="InterPro" id="IPR050810">
    <property type="entry name" value="Bact_Secretion_Sys_Channel"/>
</dbReference>
<dbReference type="InterPro" id="IPR004845">
    <property type="entry name" value="T2SS_GspD_CS"/>
</dbReference>
<name>A0A4S8P3U3_9HYPH</name>
<dbReference type="InterPro" id="IPR032789">
    <property type="entry name" value="T2SS-T3SS_pil_N"/>
</dbReference>
<dbReference type="PANTHER" id="PTHR30332">
    <property type="entry name" value="PROBABLE GENERAL SECRETION PATHWAY PROTEIN D"/>
    <property type="match status" value="1"/>
</dbReference>
<feature type="signal peptide" evidence="2">
    <location>
        <begin position="1"/>
        <end position="26"/>
    </location>
</feature>
<keyword evidence="5" id="KW-1185">Reference proteome</keyword>
<comment type="similarity">
    <text evidence="1">Belongs to the bacterial secretin family.</text>
</comment>
<evidence type="ECO:0000259" key="3">
    <source>
        <dbReference type="PROSITE" id="PS50914"/>
    </source>
</evidence>
<evidence type="ECO:0000313" key="5">
    <source>
        <dbReference type="Proteomes" id="UP000308828"/>
    </source>
</evidence>
<dbReference type="RefSeq" id="WP_136598167.1">
    <property type="nucleotide sequence ID" value="NZ_STGV01000002.1"/>
</dbReference>
<comment type="caution">
    <text evidence="4">The sequence shown here is derived from an EMBL/GenBank/DDBJ whole genome shotgun (WGS) entry which is preliminary data.</text>
</comment>
<dbReference type="EMBL" id="STGV01000002">
    <property type="protein sequence ID" value="THV24075.1"/>
    <property type="molecule type" value="Genomic_DNA"/>
</dbReference>
<evidence type="ECO:0000256" key="2">
    <source>
        <dbReference type="SAM" id="SignalP"/>
    </source>
</evidence>
<evidence type="ECO:0000256" key="1">
    <source>
        <dbReference type="RuleBase" id="RU004003"/>
    </source>
</evidence>
<protein>
    <submittedName>
        <fullName evidence="4">Type II and III secretion system protein family protein</fullName>
    </submittedName>
</protein>
<dbReference type="Pfam" id="PF00263">
    <property type="entry name" value="Secretin"/>
    <property type="match status" value="1"/>
</dbReference>
<dbReference type="PROSITE" id="PS50914">
    <property type="entry name" value="BON"/>
    <property type="match status" value="1"/>
</dbReference>